<dbReference type="RefSeq" id="WP_188517515.1">
    <property type="nucleotide sequence ID" value="NZ_BMES01000001.1"/>
</dbReference>
<sequence length="383" mass="40845">MASPRIRLGMVGGGEGAFIGAVHRIAARLDDRYELVAGALSSTPDRALRSAQALGLAPDRSYPDFAAMARAEAARPDGIEAVAIVTPNHMHAPAAEAFLDAGVHVICDKPLTATLGEAWRLRDKAHASDRIFAVTYNYTGYPLVRHARRMIRDGELGAIRVIQVEYPQEWLSTPLEQTGQKQADWRTDPARSGAGGCIGDIGTHAFQLAHFVSGLAPSHVLAEVTTFVPGRRLDDNVQVLLRYAEGARGALWASQVAPGNDNGLRLRVFGDKGGIDWRQDEPNRLTWSPLGEAPRLIGRGTAAMNADGQRVNRIPAGHPEGYLEAFATLYSEVADAILAKRSGGSVDAAVTFPTIGDGFAGVAFVDAALRSSEGGGVWVSPDR</sequence>
<evidence type="ECO:0000259" key="2">
    <source>
        <dbReference type="Pfam" id="PF22725"/>
    </source>
</evidence>
<dbReference type="Gene3D" id="3.30.360.10">
    <property type="entry name" value="Dihydrodipicolinate Reductase, domain 2"/>
    <property type="match status" value="1"/>
</dbReference>
<dbReference type="InterPro" id="IPR000683">
    <property type="entry name" value="Gfo/Idh/MocA-like_OxRdtase_N"/>
</dbReference>
<comment type="caution">
    <text evidence="3">The sequence shown here is derived from an EMBL/GenBank/DDBJ whole genome shotgun (WGS) entry which is preliminary data.</text>
</comment>
<reference evidence="3" key="2">
    <citation type="submission" date="2020-09" db="EMBL/GenBank/DDBJ databases">
        <authorList>
            <person name="Sun Q."/>
            <person name="Zhou Y."/>
        </authorList>
    </citation>
    <scope>NUCLEOTIDE SEQUENCE</scope>
    <source>
        <strain evidence="3">CGMCC 1.12214</strain>
    </source>
</reference>
<evidence type="ECO:0000313" key="3">
    <source>
        <dbReference type="EMBL" id="GGH18393.1"/>
    </source>
</evidence>
<protein>
    <submittedName>
        <fullName evidence="3">Oxidoreductase</fullName>
    </submittedName>
</protein>
<evidence type="ECO:0000313" key="4">
    <source>
        <dbReference type="Proteomes" id="UP000603912"/>
    </source>
</evidence>
<keyword evidence="4" id="KW-1185">Reference proteome</keyword>
<dbReference type="InterPro" id="IPR055170">
    <property type="entry name" value="GFO_IDH_MocA-like_dom"/>
</dbReference>
<dbReference type="Gene3D" id="3.40.50.720">
    <property type="entry name" value="NAD(P)-binding Rossmann-like Domain"/>
    <property type="match status" value="1"/>
</dbReference>
<evidence type="ECO:0000259" key="1">
    <source>
        <dbReference type="Pfam" id="PF01408"/>
    </source>
</evidence>
<name>A0A917I823_9HYPH</name>
<dbReference type="SUPFAM" id="SSF51735">
    <property type="entry name" value="NAD(P)-binding Rossmann-fold domains"/>
    <property type="match status" value="1"/>
</dbReference>
<dbReference type="InterPro" id="IPR036291">
    <property type="entry name" value="NAD(P)-bd_dom_sf"/>
</dbReference>
<dbReference type="PANTHER" id="PTHR43708">
    <property type="entry name" value="CONSERVED EXPRESSED OXIDOREDUCTASE (EUROFUNG)"/>
    <property type="match status" value="1"/>
</dbReference>
<dbReference type="PANTHER" id="PTHR43708:SF3">
    <property type="entry name" value="OXIDOREDUCTASE"/>
    <property type="match status" value="1"/>
</dbReference>
<dbReference type="Proteomes" id="UP000603912">
    <property type="component" value="Unassembled WGS sequence"/>
</dbReference>
<dbReference type="Pfam" id="PF01408">
    <property type="entry name" value="GFO_IDH_MocA"/>
    <property type="match status" value="1"/>
</dbReference>
<gene>
    <name evidence="3" type="ORF">GCM10007036_20540</name>
</gene>
<dbReference type="Pfam" id="PF22725">
    <property type="entry name" value="GFO_IDH_MocA_C3"/>
    <property type="match status" value="1"/>
</dbReference>
<dbReference type="GO" id="GO:0000166">
    <property type="term" value="F:nucleotide binding"/>
    <property type="evidence" value="ECO:0007669"/>
    <property type="project" value="InterPro"/>
</dbReference>
<feature type="domain" description="Gfo/Idh/MocA-like oxidoreductase N-terminal" evidence="1">
    <location>
        <begin position="6"/>
        <end position="136"/>
    </location>
</feature>
<dbReference type="SUPFAM" id="SSF55347">
    <property type="entry name" value="Glyceraldehyde-3-phosphate dehydrogenase-like, C-terminal domain"/>
    <property type="match status" value="1"/>
</dbReference>
<proteinExistence type="predicted"/>
<organism evidence="3 4">
    <name type="scientific">Alsobacter metallidurans</name>
    <dbReference type="NCBI Taxonomy" id="340221"/>
    <lineage>
        <taxon>Bacteria</taxon>
        <taxon>Pseudomonadati</taxon>
        <taxon>Pseudomonadota</taxon>
        <taxon>Alphaproteobacteria</taxon>
        <taxon>Hyphomicrobiales</taxon>
        <taxon>Alsobacteraceae</taxon>
        <taxon>Alsobacter</taxon>
    </lineage>
</organism>
<feature type="domain" description="GFO/IDH/MocA-like oxidoreductase" evidence="2">
    <location>
        <begin position="144"/>
        <end position="275"/>
    </location>
</feature>
<dbReference type="AlphaFoldDB" id="A0A917I823"/>
<reference evidence="3" key="1">
    <citation type="journal article" date="2014" name="Int. J. Syst. Evol. Microbiol.">
        <title>Complete genome sequence of Corynebacterium casei LMG S-19264T (=DSM 44701T), isolated from a smear-ripened cheese.</title>
        <authorList>
            <consortium name="US DOE Joint Genome Institute (JGI-PGF)"/>
            <person name="Walter F."/>
            <person name="Albersmeier A."/>
            <person name="Kalinowski J."/>
            <person name="Ruckert C."/>
        </authorList>
    </citation>
    <scope>NUCLEOTIDE SEQUENCE</scope>
    <source>
        <strain evidence="3">CGMCC 1.12214</strain>
    </source>
</reference>
<dbReference type="EMBL" id="BMES01000001">
    <property type="protein sequence ID" value="GGH18393.1"/>
    <property type="molecule type" value="Genomic_DNA"/>
</dbReference>
<accession>A0A917I823</accession>
<dbReference type="InterPro" id="IPR051317">
    <property type="entry name" value="Gfo/Idh/MocA_oxidoreduct"/>
</dbReference>